<accession>A0A6J4MED1</accession>
<feature type="transmembrane region" description="Helical" evidence="6">
    <location>
        <begin position="219"/>
        <end position="239"/>
    </location>
</feature>
<dbReference type="Gene3D" id="1.10.357.140">
    <property type="entry name" value="UbiA prenyltransferase"/>
    <property type="match status" value="1"/>
</dbReference>
<gene>
    <name evidence="7" type="ORF">AVDCRST_MAG40-3194</name>
</gene>
<evidence type="ECO:0000256" key="1">
    <source>
        <dbReference type="ARBA" id="ARBA00004141"/>
    </source>
</evidence>
<dbReference type="GO" id="GO:0016765">
    <property type="term" value="F:transferase activity, transferring alkyl or aryl (other than methyl) groups"/>
    <property type="evidence" value="ECO:0007669"/>
    <property type="project" value="InterPro"/>
</dbReference>
<keyword evidence="3 6" id="KW-0812">Transmembrane</keyword>
<protein>
    <recommendedName>
        <fullName evidence="8">Prenyltransferase</fullName>
    </recommendedName>
</protein>
<keyword evidence="5 6" id="KW-0472">Membrane</keyword>
<evidence type="ECO:0000256" key="3">
    <source>
        <dbReference type="ARBA" id="ARBA00022692"/>
    </source>
</evidence>
<evidence type="ECO:0008006" key="8">
    <source>
        <dbReference type="Google" id="ProtNLM"/>
    </source>
</evidence>
<comment type="subcellular location">
    <subcellularLocation>
        <location evidence="1">Membrane</location>
        <topology evidence="1">Multi-pass membrane protein</topology>
    </subcellularLocation>
</comment>
<evidence type="ECO:0000256" key="4">
    <source>
        <dbReference type="ARBA" id="ARBA00022989"/>
    </source>
</evidence>
<dbReference type="Pfam" id="PF01040">
    <property type="entry name" value="UbiA"/>
    <property type="match status" value="1"/>
</dbReference>
<dbReference type="EMBL" id="CADCTX010000877">
    <property type="protein sequence ID" value="CAA9356289.1"/>
    <property type="molecule type" value="Genomic_DNA"/>
</dbReference>
<feature type="transmembrane region" description="Helical" evidence="6">
    <location>
        <begin position="90"/>
        <end position="111"/>
    </location>
</feature>
<proteinExistence type="predicted"/>
<dbReference type="InterPro" id="IPR044878">
    <property type="entry name" value="UbiA_sf"/>
</dbReference>
<sequence length="318" mass="34756">MAARATLRGHIAIARVDHWVKNVFVLPGVAVALGTGAVPLRWALVGRVLLGLLATGLVASSNYVINEVLDAPFDATHPVKRRRPVPSGRVSVPLAYVQWIALAVAGCGLAWTISTPLAVTLFALWVMGCIYNIPPVRSKDLPYLDVVSEAVNNPLRMLAGWFMVAPATILPPASLLVSYWMVGCYFMAIKRYAELRFMLSPEQAVAYRKSFNHYTLDRLLISIVFYGAAAMLCFGAFIVRYRAELLLAFPLVALVMALYLRLGFTAEGAAQAPEKLYKERALMLSVSLCAALMMVLLVVDIPVIGYLIAPRFSPYAAP</sequence>
<evidence type="ECO:0000256" key="6">
    <source>
        <dbReference type="SAM" id="Phobius"/>
    </source>
</evidence>
<dbReference type="AlphaFoldDB" id="A0A6J4MED1"/>
<keyword evidence="2" id="KW-1003">Cell membrane</keyword>
<feature type="transmembrane region" description="Helical" evidence="6">
    <location>
        <begin position="23"/>
        <end position="42"/>
    </location>
</feature>
<evidence type="ECO:0000256" key="5">
    <source>
        <dbReference type="ARBA" id="ARBA00023136"/>
    </source>
</evidence>
<dbReference type="InterPro" id="IPR000537">
    <property type="entry name" value="UbiA_prenyltransferase"/>
</dbReference>
<dbReference type="CDD" id="cd13963">
    <property type="entry name" value="PT_UbiA_2"/>
    <property type="match status" value="1"/>
</dbReference>
<organism evidence="7">
    <name type="scientific">uncultured Gemmatimonadaceae bacterium</name>
    <dbReference type="NCBI Taxonomy" id="246130"/>
    <lineage>
        <taxon>Bacteria</taxon>
        <taxon>Pseudomonadati</taxon>
        <taxon>Gemmatimonadota</taxon>
        <taxon>Gemmatimonadia</taxon>
        <taxon>Gemmatimonadales</taxon>
        <taxon>Gemmatimonadaceae</taxon>
        <taxon>environmental samples</taxon>
    </lineage>
</organism>
<evidence type="ECO:0000256" key="2">
    <source>
        <dbReference type="ARBA" id="ARBA00022475"/>
    </source>
</evidence>
<feature type="transmembrane region" description="Helical" evidence="6">
    <location>
        <begin position="282"/>
        <end position="309"/>
    </location>
</feature>
<keyword evidence="4 6" id="KW-1133">Transmembrane helix</keyword>
<name>A0A6J4MED1_9BACT</name>
<evidence type="ECO:0000313" key="7">
    <source>
        <dbReference type="EMBL" id="CAA9356289.1"/>
    </source>
</evidence>
<feature type="transmembrane region" description="Helical" evidence="6">
    <location>
        <begin position="245"/>
        <end position="262"/>
    </location>
</feature>
<reference evidence="7" key="1">
    <citation type="submission" date="2020-02" db="EMBL/GenBank/DDBJ databases">
        <authorList>
            <person name="Meier V. D."/>
        </authorList>
    </citation>
    <scope>NUCLEOTIDE SEQUENCE</scope>
    <source>
        <strain evidence="7">AVDCRST_MAG40</strain>
    </source>
</reference>
<dbReference type="GO" id="GO:0016020">
    <property type="term" value="C:membrane"/>
    <property type="evidence" value="ECO:0007669"/>
    <property type="project" value="UniProtKB-SubCell"/>
</dbReference>
<feature type="transmembrane region" description="Helical" evidence="6">
    <location>
        <begin position="48"/>
        <end position="69"/>
    </location>
</feature>